<proteinExistence type="predicted"/>
<protein>
    <recommendedName>
        <fullName evidence="4">DUF1648 domain-containing protein</fullName>
    </recommendedName>
</protein>
<dbReference type="EMBL" id="PFBO01000021">
    <property type="protein sequence ID" value="PIT90706.1"/>
    <property type="molecule type" value="Genomic_DNA"/>
</dbReference>
<reference evidence="3" key="1">
    <citation type="submission" date="2017-09" db="EMBL/GenBank/DDBJ databases">
        <title>Depth-based differentiation of microbial function through sediment-hosted aquifers and enrichment of novel symbionts in the deep terrestrial subsurface.</title>
        <authorList>
            <person name="Probst A.J."/>
            <person name="Ladd B."/>
            <person name="Jarett J.K."/>
            <person name="Geller-Mcgrath D.E."/>
            <person name="Sieber C.M.K."/>
            <person name="Emerson J.B."/>
            <person name="Anantharaman K."/>
            <person name="Thomas B.C."/>
            <person name="Malmstrom R."/>
            <person name="Stieglmeier M."/>
            <person name="Klingl A."/>
            <person name="Woyke T."/>
            <person name="Ryan C.M."/>
            <person name="Banfield J.F."/>
        </authorList>
    </citation>
    <scope>NUCLEOTIDE SEQUENCE [LARGE SCALE GENOMIC DNA]</scope>
</reference>
<evidence type="ECO:0008006" key="4">
    <source>
        <dbReference type="Google" id="ProtNLM"/>
    </source>
</evidence>
<keyword evidence="1" id="KW-0472">Membrane</keyword>
<keyword evidence="1" id="KW-0812">Transmembrane</keyword>
<evidence type="ECO:0000313" key="2">
    <source>
        <dbReference type="EMBL" id="PIT90706.1"/>
    </source>
</evidence>
<organism evidence="2 3">
    <name type="scientific">Candidatus Komeilibacteria bacterium CG10_big_fil_rev_8_21_14_0_10_41_13</name>
    <dbReference type="NCBI Taxonomy" id="1974476"/>
    <lineage>
        <taxon>Bacteria</taxon>
        <taxon>Candidatus Komeiliibacteriota</taxon>
    </lineage>
</organism>
<evidence type="ECO:0000313" key="3">
    <source>
        <dbReference type="Proteomes" id="UP000230543"/>
    </source>
</evidence>
<accession>A0A2M6WD51</accession>
<sequence length="121" mass="14300">MKKAQAFISLVLRDYRFYLPLFLSVIFNALIWFLILWRLPAQTAWIPLHYTVAFGIDWFGPWNKILYYPLISLAIIIINLFLAAQVHDRNSFQSIFLIWTALILQIIILINLIVLILNFFS</sequence>
<feature type="transmembrane region" description="Helical" evidence="1">
    <location>
        <begin position="21"/>
        <end position="39"/>
    </location>
</feature>
<comment type="caution">
    <text evidence="2">The sequence shown here is derived from an EMBL/GenBank/DDBJ whole genome shotgun (WGS) entry which is preliminary data.</text>
</comment>
<feature type="transmembrane region" description="Helical" evidence="1">
    <location>
        <begin position="65"/>
        <end position="84"/>
    </location>
</feature>
<dbReference type="Proteomes" id="UP000230543">
    <property type="component" value="Unassembled WGS sequence"/>
</dbReference>
<feature type="transmembrane region" description="Helical" evidence="1">
    <location>
        <begin position="96"/>
        <end position="120"/>
    </location>
</feature>
<evidence type="ECO:0000256" key="1">
    <source>
        <dbReference type="SAM" id="Phobius"/>
    </source>
</evidence>
<name>A0A2M6WD51_9BACT</name>
<gene>
    <name evidence="2" type="ORF">COU22_00700</name>
</gene>
<keyword evidence="1" id="KW-1133">Transmembrane helix</keyword>
<dbReference type="AlphaFoldDB" id="A0A2M6WD51"/>